<evidence type="ECO:0000313" key="1">
    <source>
        <dbReference type="EMBL" id="QJA48928.1"/>
    </source>
</evidence>
<protein>
    <submittedName>
        <fullName evidence="1">Uncharacterized protein</fullName>
    </submittedName>
</protein>
<dbReference type="EMBL" id="MT141564">
    <property type="protein sequence ID" value="QJA67006.1"/>
    <property type="molecule type" value="Genomic_DNA"/>
</dbReference>
<dbReference type="EMBL" id="MT142530">
    <property type="protein sequence ID" value="QJA84518.1"/>
    <property type="molecule type" value="Genomic_DNA"/>
</dbReference>
<evidence type="ECO:0000313" key="3">
    <source>
        <dbReference type="EMBL" id="QJA84518.1"/>
    </source>
</evidence>
<proteinExistence type="predicted"/>
<sequence length="77" mass="9212">MNVADLVFEINRIKKDEIQSFCRENKKYRGFRLYYHRGFLRACRSVNGVKHHVYIGTDTSLYIIKIDLYIKRKGIKA</sequence>
<organism evidence="1">
    <name type="scientific">viral metagenome</name>
    <dbReference type="NCBI Taxonomy" id="1070528"/>
    <lineage>
        <taxon>unclassified sequences</taxon>
        <taxon>metagenomes</taxon>
        <taxon>organismal metagenomes</taxon>
    </lineage>
</organism>
<gene>
    <name evidence="3" type="ORF">MM415A00187_0053</name>
    <name evidence="2" type="ORF">MM415B00313_0054</name>
    <name evidence="1" type="ORF">TM448A01192_0018</name>
    <name evidence="4" type="ORF">TM448B02176_0005</name>
</gene>
<accession>A0A6H1ZN39</accession>
<reference evidence="1" key="1">
    <citation type="submission" date="2020-03" db="EMBL/GenBank/DDBJ databases">
        <title>The deep terrestrial virosphere.</title>
        <authorList>
            <person name="Holmfeldt K."/>
            <person name="Nilsson E."/>
            <person name="Simone D."/>
            <person name="Lopez-Fernandez M."/>
            <person name="Wu X."/>
            <person name="de Brujin I."/>
            <person name="Lundin D."/>
            <person name="Andersson A."/>
            <person name="Bertilsson S."/>
            <person name="Dopson M."/>
        </authorList>
    </citation>
    <scope>NUCLEOTIDE SEQUENCE</scope>
    <source>
        <strain evidence="3">MM415A00187</strain>
        <strain evidence="2">MM415B00313</strain>
        <strain evidence="1">TM448A01192</strain>
        <strain evidence="4">TM448B02176</strain>
    </source>
</reference>
<evidence type="ECO:0000313" key="4">
    <source>
        <dbReference type="EMBL" id="QJI00946.1"/>
    </source>
</evidence>
<evidence type="ECO:0000313" key="2">
    <source>
        <dbReference type="EMBL" id="QJA67006.1"/>
    </source>
</evidence>
<name>A0A6H1ZN39_9ZZZZ</name>
<dbReference type="AlphaFoldDB" id="A0A6H1ZN39"/>
<dbReference type="EMBL" id="MT144887">
    <property type="protein sequence ID" value="QJI00946.1"/>
    <property type="molecule type" value="Genomic_DNA"/>
</dbReference>
<dbReference type="EMBL" id="MT144109">
    <property type="protein sequence ID" value="QJA48928.1"/>
    <property type="molecule type" value="Genomic_DNA"/>
</dbReference>